<dbReference type="Proteomes" id="UP001065593">
    <property type="component" value="Unassembled WGS sequence"/>
</dbReference>
<name>A0ABQ5NP35_9BACI</name>
<comment type="caution">
    <text evidence="2">The sequence shown here is derived from an EMBL/GenBank/DDBJ whole genome shotgun (WGS) entry which is preliminary data.</text>
</comment>
<feature type="domain" description="Mor transcription activator" evidence="1">
    <location>
        <begin position="23"/>
        <end position="86"/>
    </location>
</feature>
<sequence>MDYSKLDSSCFNGSYKEFIELIGYKNTLLVYNHFAGQYVTFPKKFLSEQYLYEAIVNEYDGTNAKALAKKYGYSYSWVMKILKREHCNK</sequence>
<evidence type="ECO:0000259" key="1">
    <source>
        <dbReference type="Pfam" id="PF08765"/>
    </source>
</evidence>
<dbReference type="InterPro" id="IPR014875">
    <property type="entry name" value="Mor_transcription_activator"/>
</dbReference>
<proteinExistence type="predicted"/>
<gene>
    <name evidence="2" type="ORF">LYSBPC_31950</name>
</gene>
<dbReference type="Gene3D" id="1.10.10.60">
    <property type="entry name" value="Homeodomain-like"/>
    <property type="match status" value="1"/>
</dbReference>
<organism evidence="2 3">
    <name type="scientific">Lysinibacillus piscis</name>
    <dbReference type="NCBI Taxonomy" id="2518931"/>
    <lineage>
        <taxon>Bacteria</taxon>
        <taxon>Bacillati</taxon>
        <taxon>Bacillota</taxon>
        <taxon>Bacilli</taxon>
        <taxon>Bacillales</taxon>
        <taxon>Bacillaceae</taxon>
        <taxon>Lysinibacillus</taxon>
    </lineage>
</organism>
<dbReference type="InterPro" id="IPR009057">
    <property type="entry name" value="Homeodomain-like_sf"/>
</dbReference>
<keyword evidence="3" id="KW-1185">Reference proteome</keyword>
<evidence type="ECO:0000313" key="2">
    <source>
        <dbReference type="EMBL" id="GLC90068.1"/>
    </source>
</evidence>
<dbReference type="SUPFAM" id="SSF46689">
    <property type="entry name" value="Homeodomain-like"/>
    <property type="match status" value="1"/>
</dbReference>
<protein>
    <recommendedName>
        <fullName evidence="1">Mor transcription activator domain-containing protein</fullName>
    </recommendedName>
</protein>
<dbReference type="Pfam" id="PF08765">
    <property type="entry name" value="Mor"/>
    <property type="match status" value="1"/>
</dbReference>
<evidence type="ECO:0000313" key="3">
    <source>
        <dbReference type="Proteomes" id="UP001065593"/>
    </source>
</evidence>
<dbReference type="RefSeq" id="WP_264989986.1">
    <property type="nucleotide sequence ID" value="NZ_BRZA01000005.1"/>
</dbReference>
<reference evidence="2" key="1">
    <citation type="submission" date="2022-08" db="EMBL/GenBank/DDBJ databases">
        <title>Draft genome sequence of Lysinibacillus sp. strain KH24.</title>
        <authorList>
            <person name="Kanbe H."/>
            <person name="Itoh H."/>
        </authorList>
    </citation>
    <scope>NUCLEOTIDE SEQUENCE</scope>
    <source>
        <strain evidence="2">KH24</strain>
    </source>
</reference>
<dbReference type="EMBL" id="BRZA01000005">
    <property type="protein sequence ID" value="GLC90068.1"/>
    <property type="molecule type" value="Genomic_DNA"/>
</dbReference>
<accession>A0ABQ5NP35</accession>